<dbReference type="EMBL" id="JAIFZO010000002">
    <property type="protein sequence ID" value="MCX4231974.1"/>
    <property type="molecule type" value="Genomic_DNA"/>
</dbReference>
<sequence length="161" mass="17267">MTTAVPVTIKWIDLVMGGEKIEIAPLPGIEPRLLVDAIPYEGYLEPLTRGPDPEVCVSVDLVLTETGPGAWLVAQRCEAEARRVAEALGALLSPTAALRNFSLEAALGGEGLPYNRMSVPQLALRPGEPHAVEERGERAVRIFTATALADDNGTKYTLRHG</sequence>
<protein>
    <submittedName>
        <fullName evidence="1">Uncharacterized protein</fullName>
    </submittedName>
</protein>
<comment type="caution">
    <text evidence="1">The sequence shown here is derived from an EMBL/GenBank/DDBJ whole genome shotgun (WGS) entry which is preliminary data.</text>
</comment>
<evidence type="ECO:0000313" key="2">
    <source>
        <dbReference type="Proteomes" id="UP001165590"/>
    </source>
</evidence>
<evidence type="ECO:0000313" key="1">
    <source>
        <dbReference type="EMBL" id="MCX4231974.1"/>
    </source>
</evidence>
<accession>A0ABT3UWM5</accession>
<proteinExistence type="predicted"/>
<organism evidence="1 2">
    <name type="scientific">Streptomyces ortus</name>
    <dbReference type="NCBI Taxonomy" id="2867268"/>
    <lineage>
        <taxon>Bacteria</taxon>
        <taxon>Bacillati</taxon>
        <taxon>Actinomycetota</taxon>
        <taxon>Actinomycetes</taxon>
        <taxon>Kitasatosporales</taxon>
        <taxon>Streptomycetaceae</taxon>
        <taxon>Streptomyces</taxon>
    </lineage>
</organism>
<name>A0ABT3UWM5_9ACTN</name>
<keyword evidence="2" id="KW-1185">Reference proteome</keyword>
<dbReference type="RefSeq" id="WP_267025077.1">
    <property type="nucleotide sequence ID" value="NZ_JAIFZO010000002.1"/>
</dbReference>
<dbReference type="Proteomes" id="UP001165590">
    <property type="component" value="Unassembled WGS sequence"/>
</dbReference>
<reference evidence="1" key="1">
    <citation type="journal article" date="2022" name="bioRxiv">
        <title>Discovery and biosynthetic assessment of Streptomyces ortus sp nov. isolated from a deep-sea sponge.</title>
        <authorList>
            <person name="Williams S.E."/>
        </authorList>
    </citation>
    <scope>NUCLEOTIDE SEQUENCE</scope>
    <source>
        <strain evidence="1">A15ISP2-DRY2</strain>
    </source>
</reference>
<gene>
    <name evidence="1" type="ORF">K3769_04110</name>
</gene>